<evidence type="ECO:0000256" key="1">
    <source>
        <dbReference type="SAM" id="Phobius"/>
    </source>
</evidence>
<feature type="transmembrane region" description="Helical" evidence="1">
    <location>
        <begin position="76"/>
        <end position="94"/>
    </location>
</feature>
<dbReference type="Proteomes" id="UP000627292">
    <property type="component" value="Unassembled WGS sequence"/>
</dbReference>
<reference evidence="2" key="1">
    <citation type="journal article" date="2014" name="Int. J. Syst. Evol. Microbiol.">
        <title>Complete genome sequence of Corynebacterium casei LMG S-19264T (=DSM 44701T), isolated from a smear-ripened cheese.</title>
        <authorList>
            <consortium name="US DOE Joint Genome Institute (JGI-PGF)"/>
            <person name="Walter F."/>
            <person name="Albersmeier A."/>
            <person name="Kalinowski J."/>
            <person name="Ruckert C."/>
        </authorList>
    </citation>
    <scope>NUCLEOTIDE SEQUENCE</scope>
    <source>
        <strain evidence="2">CGMCC 1.15290</strain>
    </source>
</reference>
<sequence length="349" mass="39883">MGPRGTYVNLSSNGISYRKKIGGNPPANRNVPLPATREVINNITSAQVEQLTDTDSKSFITELTEKSLQASYVKRWGFFPLIVLLCILIISSFSQEQTIVPSAYGGQITENALKMTNPYLLYQLAICFFCFIPLIYWLTKVDKKRFEMELNYEMDEQYKQIYQQFSAHFISFSKSAKVWQYLNAQRTNDFKRNAGAGKLIRRIGVSGIAAHKVPLQHFITNVSIPYVVLNNMELYFLPERLLIKRGKTFAAVFYKNLRVTTNVTRFIEDGFVPHDASVIDYTWRYVNRNGGPDRRFNNNRKLPICAYSEYMFTSDTGIFEVISTSKTAAMDAFSGFLSKIGELQGAYVH</sequence>
<accession>A0A917MVM2</accession>
<evidence type="ECO:0000313" key="2">
    <source>
        <dbReference type="EMBL" id="GGH66895.1"/>
    </source>
</evidence>
<feature type="transmembrane region" description="Helical" evidence="1">
    <location>
        <begin position="119"/>
        <end position="138"/>
    </location>
</feature>
<name>A0A917MVM2_9BACT</name>
<reference evidence="2" key="2">
    <citation type="submission" date="2020-09" db="EMBL/GenBank/DDBJ databases">
        <authorList>
            <person name="Sun Q."/>
            <person name="Zhou Y."/>
        </authorList>
    </citation>
    <scope>NUCLEOTIDE SEQUENCE</scope>
    <source>
        <strain evidence="2">CGMCC 1.15290</strain>
    </source>
</reference>
<comment type="caution">
    <text evidence="2">The sequence shown here is derived from an EMBL/GenBank/DDBJ whole genome shotgun (WGS) entry which is preliminary data.</text>
</comment>
<protein>
    <submittedName>
        <fullName evidence="2">Membrane protein</fullName>
    </submittedName>
</protein>
<evidence type="ECO:0000313" key="3">
    <source>
        <dbReference type="Proteomes" id="UP000627292"/>
    </source>
</evidence>
<dbReference type="EMBL" id="BMIB01000002">
    <property type="protein sequence ID" value="GGH66895.1"/>
    <property type="molecule type" value="Genomic_DNA"/>
</dbReference>
<keyword evidence="1" id="KW-0812">Transmembrane</keyword>
<keyword evidence="1" id="KW-0472">Membrane</keyword>
<keyword evidence="3" id="KW-1185">Reference proteome</keyword>
<proteinExistence type="predicted"/>
<organism evidence="2 3">
    <name type="scientific">Filimonas zeae</name>
    <dbReference type="NCBI Taxonomy" id="1737353"/>
    <lineage>
        <taxon>Bacteria</taxon>
        <taxon>Pseudomonadati</taxon>
        <taxon>Bacteroidota</taxon>
        <taxon>Chitinophagia</taxon>
        <taxon>Chitinophagales</taxon>
        <taxon>Chitinophagaceae</taxon>
        <taxon>Filimonas</taxon>
    </lineage>
</organism>
<keyword evidence="1" id="KW-1133">Transmembrane helix</keyword>
<dbReference type="AlphaFoldDB" id="A0A917MVM2"/>
<gene>
    <name evidence="2" type="ORF">GCM10011379_21550</name>
</gene>